<feature type="region of interest" description="Disordered" evidence="1">
    <location>
        <begin position="33"/>
        <end position="82"/>
    </location>
</feature>
<dbReference type="Proteomes" id="UP000629371">
    <property type="component" value="Unassembled WGS sequence"/>
</dbReference>
<dbReference type="EMBL" id="JAERRI010000009">
    <property type="protein sequence ID" value="MBL1091187.1"/>
    <property type="molecule type" value="Genomic_DNA"/>
</dbReference>
<accession>A0ABS1MTT4</accession>
<name>A0ABS1MTT4_9ACTN</name>
<comment type="caution">
    <text evidence="3">The sequence shown here is derived from an EMBL/GenBank/DDBJ whole genome shotgun (WGS) entry which is preliminary data.</text>
</comment>
<evidence type="ECO:0000256" key="1">
    <source>
        <dbReference type="SAM" id="MobiDB-lite"/>
    </source>
</evidence>
<feature type="signal peptide" evidence="2">
    <location>
        <begin position="1"/>
        <end position="30"/>
    </location>
</feature>
<evidence type="ECO:0000313" key="3">
    <source>
        <dbReference type="EMBL" id="MBL1091187.1"/>
    </source>
</evidence>
<feature type="compositionally biased region" description="Basic and acidic residues" evidence="1">
    <location>
        <begin position="56"/>
        <end position="82"/>
    </location>
</feature>
<sequence>MRTRTRTRLAAGSVAAAALLTLAGGTVAVADTPAHQAAARPKTDPAPVGGSTDTAARTHDASGLRDYSRTNGRRTSERRYRTDWMRDSPLRLATCALGTALGSLTNGPDCVADRMGYRFRDAAQAGRKDVLRARH</sequence>
<evidence type="ECO:0000256" key="2">
    <source>
        <dbReference type="SAM" id="SignalP"/>
    </source>
</evidence>
<feature type="chain" id="PRO_5046266361" evidence="2">
    <location>
        <begin position="31"/>
        <end position="135"/>
    </location>
</feature>
<protein>
    <submittedName>
        <fullName evidence="3">Uncharacterized protein</fullName>
    </submittedName>
</protein>
<organism evidence="3 4">
    <name type="scientific">Streptomyces siderophoricus</name>
    <dbReference type="NCBI Taxonomy" id="2802281"/>
    <lineage>
        <taxon>Bacteria</taxon>
        <taxon>Bacillati</taxon>
        <taxon>Actinomycetota</taxon>
        <taxon>Actinomycetes</taxon>
        <taxon>Kitasatosporales</taxon>
        <taxon>Streptomycetaceae</taxon>
        <taxon>Streptomyces</taxon>
    </lineage>
</organism>
<evidence type="ECO:0000313" key="4">
    <source>
        <dbReference type="Proteomes" id="UP000629371"/>
    </source>
</evidence>
<proteinExistence type="predicted"/>
<keyword evidence="4" id="KW-1185">Reference proteome</keyword>
<keyword evidence="2" id="KW-0732">Signal</keyword>
<gene>
    <name evidence="3" type="ORF">JK360_17550</name>
</gene>
<reference evidence="3 4" key="1">
    <citation type="submission" date="2021-01" db="EMBL/GenBank/DDBJ databases">
        <title>WGS of actinomycetes isolated from Thailand.</title>
        <authorList>
            <person name="Thawai C."/>
        </authorList>
    </citation>
    <scope>NUCLEOTIDE SEQUENCE [LARGE SCALE GENOMIC DNA]</scope>
    <source>
        <strain evidence="3 4">CH9-7</strain>
    </source>
</reference>
<dbReference type="RefSeq" id="WP_201805380.1">
    <property type="nucleotide sequence ID" value="NZ_JAERRI010000009.1"/>
</dbReference>